<evidence type="ECO:0000256" key="2">
    <source>
        <dbReference type="ARBA" id="ARBA00005179"/>
    </source>
</evidence>
<evidence type="ECO:0000256" key="6">
    <source>
        <dbReference type="ARBA" id="ARBA00022989"/>
    </source>
</evidence>
<feature type="transmembrane region" description="Helical" evidence="9">
    <location>
        <begin position="374"/>
        <end position="394"/>
    </location>
</feature>
<dbReference type="InterPro" id="IPR039020">
    <property type="entry name" value="PaxB-like"/>
</dbReference>
<evidence type="ECO:0000256" key="7">
    <source>
        <dbReference type="ARBA" id="ARBA00023136"/>
    </source>
</evidence>
<keyword evidence="6 9" id="KW-1133">Transmembrane helix</keyword>
<feature type="transmembrane region" description="Helical" evidence="9">
    <location>
        <begin position="307"/>
        <end position="331"/>
    </location>
</feature>
<evidence type="ECO:0000256" key="4">
    <source>
        <dbReference type="ARBA" id="ARBA00022692"/>
    </source>
</evidence>
<dbReference type="Proteomes" id="UP000253664">
    <property type="component" value="Unassembled WGS sequence"/>
</dbReference>
<comment type="similarity">
    <text evidence="3">Belongs to the paxB family.</text>
</comment>
<dbReference type="InterPro" id="IPR036291">
    <property type="entry name" value="NAD(P)-bd_dom_sf"/>
</dbReference>
<dbReference type="Pfam" id="PF25129">
    <property type="entry name" value="Pyr4-TMTC"/>
    <property type="match status" value="1"/>
</dbReference>
<dbReference type="PANTHER" id="PTHR42038">
    <property type="match status" value="1"/>
</dbReference>
<name>A0A367L4T7_9HYPO</name>
<evidence type="ECO:0000256" key="8">
    <source>
        <dbReference type="RuleBase" id="RU000363"/>
    </source>
</evidence>
<evidence type="ECO:0000256" key="5">
    <source>
        <dbReference type="ARBA" id="ARBA00022857"/>
    </source>
</evidence>
<dbReference type="GO" id="GO:0016020">
    <property type="term" value="C:membrane"/>
    <property type="evidence" value="ECO:0007669"/>
    <property type="project" value="UniProtKB-SubCell"/>
</dbReference>
<keyword evidence="7 9" id="KW-0472">Membrane</keyword>
<comment type="pathway">
    <text evidence="2">Secondary metabolite biosynthesis.</text>
</comment>
<evidence type="ECO:0000313" key="11">
    <source>
        <dbReference type="Proteomes" id="UP000253664"/>
    </source>
</evidence>
<keyword evidence="11" id="KW-1185">Reference proteome</keyword>
<comment type="subcellular location">
    <subcellularLocation>
        <location evidence="1">Membrane</location>
        <topology evidence="1">Multi-pass membrane protein</topology>
    </subcellularLocation>
</comment>
<dbReference type="Pfam" id="PF00106">
    <property type="entry name" value="adh_short"/>
    <property type="match status" value="1"/>
</dbReference>
<dbReference type="AlphaFoldDB" id="A0A367L4T7"/>
<feature type="transmembrane region" description="Helical" evidence="9">
    <location>
        <begin position="464"/>
        <end position="486"/>
    </location>
</feature>
<protein>
    <submittedName>
        <fullName evidence="10">Uncharacterized protein</fullName>
    </submittedName>
</protein>
<dbReference type="SUPFAM" id="SSF51735">
    <property type="entry name" value="NAD(P)-binding Rossmann-fold domains"/>
    <property type="match status" value="1"/>
</dbReference>
<dbReference type="InterPro" id="IPR020904">
    <property type="entry name" value="Sc_DH/Rdtase_CS"/>
</dbReference>
<dbReference type="GO" id="GO:0016829">
    <property type="term" value="F:lyase activity"/>
    <property type="evidence" value="ECO:0007669"/>
    <property type="project" value="InterPro"/>
</dbReference>
<evidence type="ECO:0000313" key="10">
    <source>
        <dbReference type="EMBL" id="RCI09427.1"/>
    </source>
</evidence>
<dbReference type="InterPro" id="IPR002347">
    <property type="entry name" value="SDR_fam"/>
</dbReference>
<dbReference type="PRINTS" id="PR00080">
    <property type="entry name" value="SDRFAMILY"/>
</dbReference>
<dbReference type="PROSITE" id="PS00061">
    <property type="entry name" value="ADH_SHORT"/>
    <property type="match status" value="1"/>
</dbReference>
<comment type="similarity">
    <text evidence="8">Belongs to the short-chain dehydrogenases/reductases (SDR) family.</text>
</comment>
<gene>
    <name evidence="10" type="ORF">L249_3754</name>
</gene>
<dbReference type="PRINTS" id="PR00081">
    <property type="entry name" value="GDHRDH"/>
</dbReference>
<reference evidence="10 11" key="1">
    <citation type="journal article" date="2015" name="BMC Genomics">
        <title>Insights from the genome of Ophiocordyceps polyrhachis-furcata to pathogenicity and host specificity in insect fungi.</title>
        <authorList>
            <person name="Wichadakul D."/>
            <person name="Kobmoo N."/>
            <person name="Ingsriswang S."/>
            <person name="Tangphatsornruang S."/>
            <person name="Chantasingh D."/>
            <person name="Luangsa-ard J.J."/>
            <person name="Eurwilaichitr L."/>
        </authorList>
    </citation>
    <scope>NUCLEOTIDE SEQUENCE [LARGE SCALE GENOMIC DNA]</scope>
    <source>
        <strain evidence="10 11">BCC 54312</strain>
    </source>
</reference>
<keyword evidence="5" id="KW-0521">NADP</keyword>
<accession>A0A367L4T7</accession>
<sequence>MSHNQQPASEKTCLVTGGAGGLGKAIATAFLEAGANVIVCDINAERLSQTSTELAKLGSFTAVAADITSADAMQRLCRQIIGDFRTLDILVNNAAVMDRFDPVADLDMDLWHAVLAVNLTAPMLLSKLAVRLMLEKPDPSGCIINIASSAAKAGAAYTTSKHGIIGLTKSTAAFYGDKGIRCNALAMGVMLGTNIGDAFQAECHREGQQKVMDLVSGTKPRSCHVQDVASLCVSLSCGPGWNLVNGSVIAVDHGPRHQTMNVVDPSQAPPEYQRVAWMADTCKLLMGIGWTANYIGMIYTSLQHDTYAMSLMALCCNFAWEVTYALIYPFGSRLEKSVHYSGLVLNCGVMYTAVKNAPREWTHAPLVQRHVRLIFVLCLAGWTSAHMALAAQLGPLLAQAWSAYGCQLLLSVGGLCQLLCRGHSRGSSYLLWFSRFFGSLVLVPHDILRYRFWRKDHEYMASPLYLWFICIFLLLDGAYAVCLWHVRRFEREREVKRI</sequence>
<dbReference type="PANTHER" id="PTHR42038:SF2">
    <property type="entry name" value="TERPENE CYCLASE AUSL"/>
    <property type="match status" value="1"/>
</dbReference>
<dbReference type="OrthoDB" id="5294024at2759"/>
<feature type="transmembrane region" description="Helical" evidence="9">
    <location>
        <begin position="400"/>
        <end position="420"/>
    </location>
</feature>
<proteinExistence type="inferred from homology"/>
<comment type="caution">
    <text evidence="10">The sequence shown here is derived from an EMBL/GenBank/DDBJ whole genome shotgun (WGS) entry which is preliminary data.</text>
</comment>
<evidence type="ECO:0000256" key="1">
    <source>
        <dbReference type="ARBA" id="ARBA00004141"/>
    </source>
</evidence>
<dbReference type="STRING" id="1330021.A0A367L4T7"/>
<keyword evidence="4 9" id="KW-0812">Transmembrane</keyword>
<dbReference type="Gene3D" id="3.40.50.720">
    <property type="entry name" value="NAD(P)-binding Rossmann-like Domain"/>
    <property type="match status" value="1"/>
</dbReference>
<evidence type="ECO:0000256" key="9">
    <source>
        <dbReference type="SAM" id="Phobius"/>
    </source>
</evidence>
<feature type="transmembrane region" description="Helical" evidence="9">
    <location>
        <begin position="432"/>
        <end position="452"/>
    </location>
</feature>
<dbReference type="CDD" id="cd05233">
    <property type="entry name" value="SDR_c"/>
    <property type="match status" value="1"/>
</dbReference>
<evidence type="ECO:0000256" key="3">
    <source>
        <dbReference type="ARBA" id="ARBA00006757"/>
    </source>
</evidence>
<dbReference type="EMBL" id="LKCN02000015">
    <property type="protein sequence ID" value="RCI09427.1"/>
    <property type="molecule type" value="Genomic_DNA"/>
</dbReference>
<organism evidence="10 11">
    <name type="scientific">Ophiocordyceps polyrhachis-furcata BCC 54312</name>
    <dbReference type="NCBI Taxonomy" id="1330021"/>
    <lineage>
        <taxon>Eukaryota</taxon>
        <taxon>Fungi</taxon>
        <taxon>Dikarya</taxon>
        <taxon>Ascomycota</taxon>
        <taxon>Pezizomycotina</taxon>
        <taxon>Sordariomycetes</taxon>
        <taxon>Hypocreomycetidae</taxon>
        <taxon>Hypocreales</taxon>
        <taxon>Ophiocordycipitaceae</taxon>
        <taxon>Ophiocordyceps</taxon>
    </lineage>
</organism>